<feature type="region of interest" description="Disordered" evidence="1">
    <location>
        <begin position="50"/>
        <end position="138"/>
    </location>
</feature>
<feature type="compositionally biased region" description="Basic and acidic residues" evidence="1">
    <location>
        <begin position="442"/>
        <end position="466"/>
    </location>
</feature>
<feature type="compositionally biased region" description="Low complexity" evidence="1">
    <location>
        <begin position="390"/>
        <end position="436"/>
    </location>
</feature>
<feature type="compositionally biased region" description="Basic and acidic residues" evidence="1">
    <location>
        <begin position="50"/>
        <end position="60"/>
    </location>
</feature>
<evidence type="ECO:0000256" key="1">
    <source>
        <dbReference type="SAM" id="MobiDB-lite"/>
    </source>
</evidence>
<dbReference type="AlphaFoldDB" id="S3C282"/>
<reference evidence="2 3" key="1">
    <citation type="journal article" date="2013" name="BMC Genomics">
        <title>The genome and transcriptome of the pine saprophyte Ophiostoma piceae, and a comparison with the bark beetle-associated pine pathogen Grosmannia clavigera.</title>
        <authorList>
            <person name="Haridas S."/>
            <person name="Wang Y."/>
            <person name="Lim L."/>
            <person name="Massoumi Alamouti S."/>
            <person name="Jackman S."/>
            <person name="Docking R."/>
            <person name="Robertson G."/>
            <person name="Birol I."/>
            <person name="Bohlmann J."/>
            <person name="Breuil C."/>
        </authorList>
    </citation>
    <scope>NUCLEOTIDE SEQUENCE [LARGE SCALE GENOMIC DNA]</scope>
    <source>
        <strain evidence="2 3">UAMH 11346</strain>
    </source>
</reference>
<feature type="compositionally biased region" description="Basic and acidic residues" evidence="1">
    <location>
        <begin position="579"/>
        <end position="599"/>
    </location>
</feature>
<protein>
    <submittedName>
        <fullName evidence="2">Uncharacterized protein</fullName>
    </submittedName>
</protein>
<feature type="compositionally biased region" description="Pro residues" evidence="1">
    <location>
        <begin position="168"/>
        <end position="177"/>
    </location>
</feature>
<proteinExistence type="predicted"/>
<feature type="region of interest" description="Disordered" evidence="1">
    <location>
        <begin position="277"/>
        <end position="633"/>
    </location>
</feature>
<feature type="compositionally biased region" description="Polar residues" evidence="1">
    <location>
        <begin position="372"/>
        <end position="386"/>
    </location>
</feature>
<sequence>MCKKTVFHNSYTDGQHDISERVESCFPGYICPDPRVVEYDRIYDCPRDQAKRNQARDDHLASPAVSPSSSRSVSPAASSASSASASTSTIDNTNERYRRRHRKSEVYVNGHRVSSTSSTSATPPSSALHTAPHTMAQPIPIRRSATMTYGGMEPAPERGRRPIIVEPMLPPMAPMPQAPVHTHSHPHTHSPRLSPRTSPRPAPGSSHYPLGPSPIPRTTTSRPVDVFQHTTTSSSSPRRRAPVRDFRDMEYRDFRDFRDARDARDLRTEYRTEYRGEYRSPTRAERPFSLRRRTSERDPATATTTATTTIPASSINRRNSVSTGARDFLTPHYHSVRPRADSSPMGYGSAEDEADLAERRRRRRKASERATVTPSSVPTFGNANTHAHSRSGSGFDSGFASSYESSGFTTSPAGSSFTSPTPSSTSAPGTSPATAAVKKNLRWQDEERRRHNDRISNRPKLSRDETITPANAKLQGEVKSILKNTTPGASPRERSQSRPRETRDTRDTREPSKSRELSKSRDSRASRDTRDHDARSTTNATIGSSSSAGRRASFVGDLDDLAGGVSGLNIHGNSPPASPRHEESEAERARLRDRFEKSSRFGMPPRRYTAGSSHRRRTDIWPPRAEDDRRFGF</sequence>
<evidence type="ECO:0000313" key="2">
    <source>
        <dbReference type="EMBL" id="EPE05836.1"/>
    </source>
</evidence>
<feature type="compositionally biased region" description="Basic and acidic residues" evidence="1">
    <location>
        <begin position="624"/>
        <end position="633"/>
    </location>
</feature>
<evidence type="ECO:0000313" key="3">
    <source>
        <dbReference type="Proteomes" id="UP000016923"/>
    </source>
</evidence>
<gene>
    <name evidence="2" type="ORF">F503_08367</name>
</gene>
<dbReference type="OrthoDB" id="3439480at2759"/>
<dbReference type="EMBL" id="KE148155">
    <property type="protein sequence ID" value="EPE05836.1"/>
    <property type="molecule type" value="Genomic_DNA"/>
</dbReference>
<dbReference type="eggNOG" id="ENOG502R6SS">
    <property type="taxonomic scope" value="Eukaryota"/>
</dbReference>
<accession>S3C282</accession>
<dbReference type="OMA" id="FGNANTH"/>
<dbReference type="HOGENOM" id="CLU_432173_0_0_1"/>
<feature type="compositionally biased region" description="Low complexity" evidence="1">
    <location>
        <begin position="543"/>
        <end position="553"/>
    </location>
</feature>
<feature type="compositionally biased region" description="Low complexity" evidence="1">
    <location>
        <begin position="300"/>
        <end position="309"/>
    </location>
</feature>
<feature type="compositionally biased region" description="Low complexity" evidence="1">
    <location>
        <begin position="114"/>
        <end position="127"/>
    </location>
</feature>
<feature type="compositionally biased region" description="Basic and acidic residues" evidence="1">
    <location>
        <begin position="491"/>
        <end position="535"/>
    </location>
</feature>
<name>S3C282_OPHP1</name>
<keyword evidence="3" id="KW-1185">Reference proteome</keyword>
<dbReference type="Proteomes" id="UP000016923">
    <property type="component" value="Unassembled WGS sequence"/>
</dbReference>
<feature type="region of interest" description="Disordered" evidence="1">
    <location>
        <begin position="167"/>
        <end position="244"/>
    </location>
</feature>
<feature type="compositionally biased region" description="Basic and acidic residues" evidence="1">
    <location>
        <begin position="277"/>
        <end position="299"/>
    </location>
</feature>
<feature type="compositionally biased region" description="Polar residues" evidence="1">
    <location>
        <begin position="310"/>
        <end position="323"/>
    </location>
</feature>
<organism evidence="2 3">
    <name type="scientific">Ophiostoma piceae (strain UAMH 11346)</name>
    <name type="common">Sap stain fungus</name>
    <dbReference type="NCBI Taxonomy" id="1262450"/>
    <lineage>
        <taxon>Eukaryota</taxon>
        <taxon>Fungi</taxon>
        <taxon>Dikarya</taxon>
        <taxon>Ascomycota</taxon>
        <taxon>Pezizomycotina</taxon>
        <taxon>Sordariomycetes</taxon>
        <taxon>Sordariomycetidae</taxon>
        <taxon>Ophiostomatales</taxon>
        <taxon>Ophiostomataceae</taxon>
        <taxon>Ophiostoma</taxon>
    </lineage>
</organism>
<dbReference type="VEuPathDB" id="FungiDB:F503_08367"/>
<feature type="compositionally biased region" description="Low complexity" evidence="1">
    <location>
        <begin position="61"/>
        <end position="89"/>
    </location>
</feature>